<dbReference type="STRING" id="553218.CAMRE0001_2807"/>
<evidence type="ECO:0000313" key="1">
    <source>
        <dbReference type="EMBL" id="EEF14300.1"/>
    </source>
</evidence>
<keyword evidence="2" id="KW-1185">Reference proteome</keyword>
<gene>
    <name evidence="1" type="ORF">CAMRE0001_2807</name>
</gene>
<protein>
    <submittedName>
        <fullName evidence="1">Uncharacterized protein</fullName>
    </submittedName>
</protein>
<evidence type="ECO:0000313" key="2">
    <source>
        <dbReference type="Proteomes" id="UP000003082"/>
    </source>
</evidence>
<accession>B9D100</accession>
<comment type="caution">
    <text evidence="1">The sequence shown here is derived from an EMBL/GenBank/DDBJ whole genome shotgun (WGS) entry which is preliminary data.</text>
</comment>
<dbReference type="EMBL" id="ACFU01000007">
    <property type="protein sequence ID" value="EEF14300.1"/>
    <property type="molecule type" value="Genomic_DNA"/>
</dbReference>
<dbReference type="AlphaFoldDB" id="B9D100"/>
<organism evidence="1 2">
    <name type="scientific">Campylobacter rectus RM3267</name>
    <dbReference type="NCBI Taxonomy" id="553218"/>
    <lineage>
        <taxon>Bacteria</taxon>
        <taxon>Pseudomonadati</taxon>
        <taxon>Campylobacterota</taxon>
        <taxon>Epsilonproteobacteria</taxon>
        <taxon>Campylobacterales</taxon>
        <taxon>Campylobacteraceae</taxon>
        <taxon>Campylobacter</taxon>
    </lineage>
</organism>
<dbReference type="Proteomes" id="UP000003082">
    <property type="component" value="Unassembled WGS sequence"/>
</dbReference>
<sequence length="37" mass="4457">MNKIKTRPNRPLHRIYPQIWCEFLKFSQGSRIVSAQI</sequence>
<proteinExistence type="predicted"/>
<name>B9D100_CAMRE</name>
<reference evidence="1 2" key="1">
    <citation type="submission" date="2008-08" db="EMBL/GenBank/DDBJ databases">
        <authorList>
            <person name="Madupu R."/>
            <person name="Durkin A.S."/>
            <person name="Torralba M."/>
            <person name="Methe B."/>
            <person name="Sutton G.G."/>
            <person name="Strausberg R.L."/>
            <person name="Nelson K.E."/>
        </authorList>
    </citation>
    <scope>NUCLEOTIDE SEQUENCE [LARGE SCALE GENOMIC DNA]</scope>
    <source>
        <strain evidence="1 2">RM3267</strain>
    </source>
</reference>